<dbReference type="Gene3D" id="3.40.630.30">
    <property type="match status" value="1"/>
</dbReference>
<sequence>MRSPAEASTTAMGRSSDWLNQADYRLATTPEEKDEIYRLRYRAYLREGAVRPSTEQRVVDSYEDAPNAWTFGVYFNGELYSSIRISVLTSEWRMSPSVELFGDVLHPELDKGRIFIDSTRFVADPDKARNFPELPYVTVRLGSMAGVYFNADYGLAIVRPEHQAFYRRVFLQETWCEPRLYPGLVKPVGLMAAHLPTVREPVLARYPFLRSTAFERRMLFERPGQPQSSPDPAASYERASIVPSS</sequence>
<name>A0A1M6WZ03_9BRAD</name>
<evidence type="ECO:0000259" key="2">
    <source>
        <dbReference type="Pfam" id="PF21926"/>
    </source>
</evidence>
<dbReference type="Proteomes" id="UP000183208">
    <property type="component" value="Unassembled WGS sequence"/>
</dbReference>
<gene>
    <name evidence="3" type="ORF">SAMN05444171_2552</name>
</gene>
<organism evidence="3 4">
    <name type="scientific">Bradyrhizobium lablabi</name>
    <dbReference type="NCBI Taxonomy" id="722472"/>
    <lineage>
        <taxon>Bacteria</taxon>
        <taxon>Pseudomonadati</taxon>
        <taxon>Pseudomonadota</taxon>
        <taxon>Alphaproteobacteria</taxon>
        <taxon>Hyphomicrobiales</taxon>
        <taxon>Nitrobacteraceae</taxon>
        <taxon>Bradyrhizobium</taxon>
    </lineage>
</organism>
<dbReference type="AlphaFoldDB" id="A0A1M6WZ03"/>
<reference evidence="3 4" key="1">
    <citation type="submission" date="2016-10" db="EMBL/GenBank/DDBJ databases">
        <authorList>
            <person name="de Groot N.N."/>
        </authorList>
    </citation>
    <scope>NUCLEOTIDE SEQUENCE [LARGE SCALE GENOMIC DNA]</scope>
    <source>
        <strain evidence="3 4">GAS522</strain>
    </source>
</reference>
<feature type="domain" description="N-acyl amino acid synthase FeeM catalytic core" evidence="2">
    <location>
        <begin position="35"/>
        <end position="193"/>
    </location>
</feature>
<evidence type="ECO:0000313" key="3">
    <source>
        <dbReference type="EMBL" id="SEC91127.1"/>
    </source>
</evidence>
<dbReference type="OrthoDB" id="9812697at2"/>
<feature type="region of interest" description="Disordered" evidence="1">
    <location>
        <begin position="222"/>
        <end position="245"/>
    </location>
</feature>
<dbReference type="RefSeq" id="WP_074819442.1">
    <property type="nucleotide sequence ID" value="NZ_FNTI01000001.1"/>
</dbReference>
<dbReference type="InterPro" id="IPR054597">
    <property type="entry name" value="FeeM_cat"/>
</dbReference>
<proteinExistence type="predicted"/>
<dbReference type="EMBL" id="FNTI01000001">
    <property type="protein sequence ID" value="SEC91127.1"/>
    <property type="molecule type" value="Genomic_DNA"/>
</dbReference>
<dbReference type="SUPFAM" id="SSF55729">
    <property type="entry name" value="Acyl-CoA N-acyltransferases (Nat)"/>
    <property type="match status" value="1"/>
</dbReference>
<accession>A0A1M6WZ03</accession>
<dbReference type="InterPro" id="IPR016181">
    <property type="entry name" value="Acyl_CoA_acyltransferase"/>
</dbReference>
<evidence type="ECO:0000256" key="1">
    <source>
        <dbReference type="SAM" id="MobiDB-lite"/>
    </source>
</evidence>
<dbReference type="Pfam" id="PF21926">
    <property type="entry name" value="FeeM"/>
    <property type="match status" value="1"/>
</dbReference>
<protein>
    <recommendedName>
        <fullName evidence="2">N-acyl amino acid synthase FeeM catalytic core domain-containing protein</fullName>
    </recommendedName>
</protein>
<evidence type="ECO:0000313" key="4">
    <source>
        <dbReference type="Proteomes" id="UP000183208"/>
    </source>
</evidence>